<dbReference type="SUPFAM" id="SSF53697">
    <property type="entry name" value="SIS domain"/>
    <property type="match status" value="1"/>
</dbReference>
<dbReference type="RefSeq" id="WP_046580672.1">
    <property type="nucleotide sequence ID" value="NZ_LAYZ01000026.1"/>
</dbReference>
<dbReference type="AlphaFoldDB" id="A0A0M2SJZ2"/>
<accession>A0A0M2SJZ2</accession>
<dbReference type="NCBIfam" id="TIGR03127">
    <property type="entry name" value="RuMP_HxlB"/>
    <property type="match status" value="1"/>
</dbReference>
<reference evidence="3 4" key="1">
    <citation type="submission" date="2015-04" db="EMBL/GenBank/DDBJ databases">
        <title>Taxonomic description and genome sequence of Salinicoccus sediminis sp. nov., a novel hyper halotolerant bacterium isolated from marine sediment.</title>
        <authorList>
            <person name="Mathan Kumar R."/>
            <person name="Kaur G."/>
            <person name="Kumar N."/>
            <person name="Kumar A."/>
            <person name="Singh N.K."/>
            <person name="Kaur N."/>
            <person name="Mayilraj S."/>
        </authorList>
    </citation>
    <scope>NUCLEOTIDE SEQUENCE [LARGE SCALE GENOMIC DNA]</scope>
    <source>
        <strain evidence="3 4">SV-16</strain>
    </source>
</reference>
<dbReference type="InterPro" id="IPR046348">
    <property type="entry name" value="SIS_dom_sf"/>
</dbReference>
<dbReference type="CDD" id="cd05005">
    <property type="entry name" value="SIS_PHI"/>
    <property type="match status" value="1"/>
</dbReference>
<dbReference type="InterPro" id="IPR017552">
    <property type="entry name" value="PHI/rmpB"/>
</dbReference>
<dbReference type="OrthoDB" id="9797832at2"/>
<dbReference type="PANTHER" id="PTHR43443:SF1">
    <property type="entry name" value="3-HEXULOSE-6-PHOSPHATE ISOMERASE"/>
    <property type="match status" value="1"/>
</dbReference>
<dbReference type="Proteomes" id="UP000034287">
    <property type="component" value="Unassembled WGS sequence"/>
</dbReference>
<dbReference type="InterPro" id="IPR001347">
    <property type="entry name" value="SIS_dom"/>
</dbReference>
<evidence type="ECO:0000259" key="2">
    <source>
        <dbReference type="PROSITE" id="PS51464"/>
    </source>
</evidence>
<dbReference type="PATRIC" id="fig|1432562.3.peg.2531"/>
<evidence type="ECO:0000256" key="1">
    <source>
        <dbReference type="ARBA" id="ARBA00009235"/>
    </source>
</evidence>
<dbReference type="GO" id="GO:0097367">
    <property type="term" value="F:carbohydrate derivative binding"/>
    <property type="evidence" value="ECO:0007669"/>
    <property type="project" value="InterPro"/>
</dbReference>
<proteinExistence type="inferred from homology"/>
<dbReference type="Gene3D" id="3.40.50.10490">
    <property type="entry name" value="Glucose-6-phosphate isomerase like protein, domain 1"/>
    <property type="match status" value="1"/>
</dbReference>
<protein>
    <recommendedName>
        <fullName evidence="2">SIS domain-containing protein</fullName>
    </recommendedName>
</protein>
<dbReference type="PANTHER" id="PTHR43443">
    <property type="entry name" value="3-HEXULOSE-6-PHOSPHATE ISOMERASE"/>
    <property type="match status" value="1"/>
</dbReference>
<evidence type="ECO:0000313" key="4">
    <source>
        <dbReference type="Proteomes" id="UP000034287"/>
    </source>
</evidence>
<keyword evidence="4" id="KW-1185">Reference proteome</keyword>
<comment type="similarity">
    <text evidence="1">Belongs to the SIS family. PHI subfamily.</text>
</comment>
<dbReference type="GO" id="GO:0016853">
    <property type="term" value="F:isomerase activity"/>
    <property type="evidence" value="ECO:0007669"/>
    <property type="project" value="InterPro"/>
</dbReference>
<organism evidence="3 4">
    <name type="scientific">Salinicoccus sediminis</name>
    <dbReference type="NCBI Taxonomy" id="1432562"/>
    <lineage>
        <taxon>Bacteria</taxon>
        <taxon>Bacillati</taxon>
        <taxon>Bacillota</taxon>
        <taxon>Bacilli</taxon>
        <taxon>Bacillales</taxon>
        <taxon>Staphylococcaceae</taxon>
        <taxon>Salinicoccus</taxon>
    </lineage>
</organism>
<comment type="caution">
    <text evidence="3">The sequence shown here is derived from an EMBL/GenBank/DDBJ whole genome shotgun (WGS) entry which is preliminary data.</text>
</comment>
<dbReference type="PROSITE" id="PS51464">
    <property type="entry name" value="SIS"/>
    <property type="match status" value="1"/>
</dbReference>
<dbReference type="GO" id="GO:1901135">
    <property type="term" value="P:carbohydrate derivative metabolic process"/>
    <property type="evidence" value="ECO:0007669"/>
    <property type="project" value="InterPro"/>
</dbReference>
<name>A0A0M2SJZ2_9STAP</name>
<dbReference type="STRING" id="1432562.WN59_12630"/>
<gene>
    <name evidence="3" type="ORF">WN59_12630</name>
</gene>
<feature type="domain" description="SIS" evidence="2">
    <location>
        <begin position="27"/>
        <end position="167"/>
    </location>
</feature>
<evidence type="ECO:0000313" key="3">
    <source>
        <dbReference type="EMBL" id="KKK32890.1"/>
    </source>
</evidence>
<sequence>MNEILKTVSEEVGKVCSSVDEMELEALGTKIEEADSIYIYGNGRSGLVGRMTAMRLMHSGYRVYVIGETTTPAFREGDLLLILSGSGKGHSVRTMTEKAKRLGGNTALVTASDDKELRETFDAVLSIDASTKHNDIPTIQPLGNQFDQSMHLILDGLIINLNKKAVKDDREIKAKHFNLE</sequence>
<dbReference type="EMBL" id="LAYZ01000026">
    <property type="protein sequence ID" value="KKK32890.1"/>
    <property type="molecule type" value="Genomic_DNA"/>
</dbReference>
<dbReference type="Pfam" id="PF01380">
    <property type="entry name" value="SIS"/>
    <property type="match status" value="1"/>
</dbReference>